<dbReference type="InterPro" id="IPR011460">
    <property type="entry name" value="Lcl_C"/>
</dbReference>
<dbReference type="Gene3D" id="3.40.50.1460">
    <property type="match status" value="1"/>
</dbReference>
<dbReference type="SMART" id="SM00635">
    <property type="entry name" value="BID_2"/>
    <property type="match status" value="1"/>
</dbReference>
<dbReference type="InterPro" id="IPR008964">
    <property type="entry name" value="Invasin/intimin_cell_adhesion"/>
</dbReference>
<dbReference type="SUPFAM" id="SSF89260">
    <property type="entry name" value="Collagen-binding domain"/>
    <property type="match status" value="1"/>
</dbReference>
<name>A0A975GGP5_9BACT</name>
<dbReference type="Pfam" id="PF01650">
    <property type="entry name" value="Peptidase_C13"/>
    <property type="match status" value="1"/>
</dbReference>
<proteinExistence type="predicted"/>
<protein>
    <submittedName>
        <fullName evidence="3">DUF1566</fullName>
    </submittedName>
</protein>
<dbReference type="PANTHER" id="PTHR35812:SF1">
    <property type="entry name" value="LIPOPROTEIN"/>
    <property type="match status" value="1"/>
</dbReference>
<dbReference type="EMBL" id="CP061799">
    <property type="protein sequence ID" value="QTA80473.1"/>
    <property type="molecule type" value="Genomic_DNA"/>
</dbReference>
<dbReference type="Pfam" id="PF07603">
    <property type="entry name" value="Lcl_C"/>
    <property type="match status" value="2"/>
</dbReference>
<accession>A0A975GGP5</accession>
<dbReference type="InterPro" id="IPR003343">
    <property type="entry name" value="Big_2"/>
</dbReference>
<dbReference type="Proteomes" id="UP000663720">
    <property type="component" value="Chromosome"/>
</dbReference>
<dbReference type="PANTHER" id="PTHR35812">
    <property type="entry name" value="LIPOPROTEIN"/>
    <property type="match status" value="1"/>
</dbReference>
<evidence type="ECO:0000313" key="3">
    <source>
        <dbReference type="EMBL" id="QTA80473.1"/>
    </source>
</evidence>
<evidence type="ECO:0000256" key="1">
    <source>
        <dbReference type="SAM" id="SignalP"/>
    </source>
</evidence>
<dbReference type="InterPro" id="IPR001096">
    <property type="entry name" value="Peptidase_C13"/>
</dbReference>
<dbReference type="Gene3D" id="2.60.40.1080">
    <property type="match status" value="1"/>
</dbReference>
<dbReference type="Gene3D" id="2.60.120.380">
    <property type="match status" value="4"/>
</dbReference>
<keyword evidence="4" id="KW-1185">Reference proteome</keyword>
<dbReference type="Pfam" id="PF02368">
    <property type="entry name" value="Big_2"/>
    <property type="match status" value="1"/>
</dbReference>
<gene>
    <name evidence="3" type="ORF">dnl_27780</name>
</gene>
<dbReference type="GO" id="GO:0006508">
    <property type="term" value="P:proteolysis"/>
    <property type="evidence" value="ECO:0007669"/>
    <property type="project" value="InterPro"/>
</dbReference>
<organism evidence="3 4">
    <name type="scientific">Desulfonema limicola</name>
    <dbReference type="NCBI Taxonomy" id="45656"/>
    <lineage>
        <taxon>Bacteria</taxon>
        <taxon>Pseudomonadati</taxon>
        <taxon>Thermodesulfobacteriota</taxon>
        <taxon>Desulfobacteria</taxon>
        <taxon>Desulfobacterales</taxon>
        <taxon>Desulfococcaceae</taxon>
        <taxon>Desulfonema</taxon>
    </lineage>
</organism>
<evidence type="ECO:0000259" key="2">
    <source>
        <dbReference type="SMART" id="SM00635"/>
    </source>
</evidence>
<evidence type="ECO:0000313" key="4">
    <source>
        <dbReference type="Proteomes" id="UP000663720"/>
    </source>
</evidence>
<sequence length="1510" mass="167181">MKNPKISATLSIILILTITLTAFAWPISDTGQTKCYDDTQEIPCPQPGEPFYGQDGNYLINPPSYTKLDAGGNDLPDDAVEWFMVRDNVTGLIWEVKQNKDDVPDYSNPHDADNTYTWYDSNPETNGGYAGKSGNGTDTEDFVNSINAENFGGFTDWRMPTKEELRSIVTFQNYSPAIDNGYFPNIRYDLHWSSSTYAYNTDDAWFMDFDNGNDGIYYKSYTFYVRAVRGGQSRSFDHLIINNDNTVTDTSSGLMWQKIRPEEGMTWKNALLYCENLSFGEYNDWRLPNIKELSSLVDLTRSDPAIDTEYFSNVNSGYYGSSSTYAYNTGNAWGMNFNNGNEYTYVKANTYRVRAVRGGQSRLVDNLIIFSPSQADRWNIGDQKTIAWDTQNIQGNVRISLSHQGGKQGTFETIEESTENDGTYTWTVTGPESFNCALKIEPINEPNKSTIQSLFTICKLHAWITSENPTKYRFILNGKCKDGTIPLDAVWSTSDNSIATFDDNLLQPYKNGWIEIIATYKEKNYTKSLFVYTDLSFNADAMEIEPNNTVTQHFSINEDIFYVAYYFDTDIDYFKLNIASHSIIEIGFRTYSQTADLKIEILNSTETLMASATSQNGKPITFPLGLNAGYYYIKVTSAGDIDESNPYIITYKIRNTLAAKTTNSLNMTDTAQSTINHLQDESLFTFSLTDFQAIKIDLTPSGDLAKYRMDLLNSNGKVVDSVDCLQHYPVSFEREYPADDYTIRVTPVENIDAKAQFTISLNPSIKQLESEPNNSTDTATNFNITSPITARLSYASDADFFTFTLDSPKYLQLNLSCPESTKNFAIGIFKDSGDNQIDGIETSSSIYTSLDMGLNVGKYFIKITPLGEAETVASYNLIILDSAKSNLEIESNNTLKFANAIENNVVLSGRIYSVDDTDYFGFYVPDTLSLMVVFSPTTTFGDYIVKIVNDNGEIISTQTFTNGFGNKWYASTYSGNYYIKIEPGADIDQYNPYELSIYSTGTLTGIKQIVSVTISGTNQTMTTGQTQTLTAAAAYSDASSSHIASPTWTSLDETIATVDASGLVTAADTGTTSIVATYGELTGKFDITVGVPANYYAQHHGNLILVAGGGTDSTDPLFESTQYLSDMVYRRFQDRFFEDKDTYYFNPITFHDLDGDGLDNNVVDDTTPTVNEFGTAITNWAKDQSTDGPLYIYMIDHGGIDTFKIFPGEILTAAQFSSFLDTFQNATGRKIVVMIEACKSGTFTDDLTADNRVIITSANDNDAYIELGGSASFTQFFIDRLLTGDSVQQGWERAKTQLSGMGIPYSTMQPQLMGTALAPSIILGGKFAIAPIFPEITARSANTTIDASSTQTLYADVSDENGIEAVWAVVLTPDYTPPATSSDLEAPSVNQPVIVLTDPDKDGRYETDYSSFTYNGEYKFIFYARSKSGGNLSISPATILTVTGGQNIEIIPGDINNDKQVNLADAVLALKICADADTSGQIVNLNAKVGTNAFIDLEEVIYILRKTAGI</sequence>
<feature type="domain" description="BIG2" evidence="2">
    <location>
        <begin position="1008"/>
        <end position="1088"/>
    </location>
</feature>
<reference evidence="3" key="1">
    <citation type="journal article" date="2021" name="Microb. Physiol.">
        <title>Proteogenomic Insights into the Physiology of Marine, Sulfate-Reducing, Filamentous Desulfonema limicola and Desulfonema magnum.</title>
        <authorList>
            <person name="Schnaars V."/>
            <person name="Wohlbrand L."/>
            <person name="Scheve S."/>
            <person name="Hinrichs C."/>
            <person name="Reinhardt R."/>
            <person name="Rabus R."/>
        </authorList>
    </citation>
    <scope>NUCLEOTIDE SEQUENCE</scope>
    <source>
        <strain evidence="3">5ac10</strain>
    </source>
</reference>
<dbReference type="RefSeq" id="WP_207692118.1">
    <property type="nucleotide sequence ID" value="NZ_CP061799.1"/>
</dbReference>
<feature type="signal peptide" evidence="1">
    <location>
        <begin position="1"/>
        <end position="24"/>
    </location>
</feature>
<dbReference type="KEGG" id="dli:dnl_27780"/>
<dbReference type="SUPFAM" id="SSF49373">
    <property type="entry name" value="Invasin/intimin cell-adhesion fragments"/>
    <property type="match status" value="1"/>
</dbReference>
<dbReference type="GO" id="GO:0008233">
    <property type="term" value="F:peptidase activity"/>
    <property type="evidence" value="ECO:0007669"/>
    <property type="project" value="InterPro"/>
</dbReference>
<keyword evidence="1" id="KW-0732">Signal</keyword>
<feature type="chain" id="PRO_5037363487" evidence="1">
    <location>
        <begin position="25"/>
        <end position="1510"/>
    </location>
</feature>